<gene>
    <name evidence="1" type="ORF">MAPG_08082</name>
</gene>
<dbReference type="EMBL" id="ADBL01001949">
    <property type="status" value="NOT_ANNOTATED_CDS"/>
    <property type="molecule type" value="Genomic_DNA"/>
</dbReference>
<protein>
    <submittedName>
        <fullName evidence="1 2">Uncharacterized protein</fullName>
    </submittedName>
</protein>
<reference evidence="1" key="3">
    <citation type="submission" date="2011-03" db="EMBL/GenBank/DDBJ databases">
        <title>Annotation of Magnaporthe poae ATCC 64411.</title>
        <authorList>
            <person name="Ma L.-J."/>
            <person name="Dead R."/>
            <person name="Young S.K."/>
            <person name="Zeng Q."/>
            <person name="Gargeya S."/>
            <person name="Fitzgerald M."/>
            <person name="Haas B."/>
            <person name="Abouelleil A."/>
            <person name="Alvarado L."/>
            <person name="Arachchi H.M."/>
            <person name="Berlin A."/>
            <person name="Brown A."/>
            <person name="Chapman S.B."/>
            <person name="Chen Z."/>
            <person name="Dunbar C."/>
            <person name="Freedman E."/>
            <person name="Gearin G."/>
            <person name="Gellesch M."/>
            <person name="Goldberg J."/>
            <person name="Griggs A."/>
            <person name="Gujja S."/>
            <person name="Heiman D."/>
            <person name="Howarth C."/>
            <person name="Larson L."/>
            <person name="Lui A."/>
            <person name="MacDonald P.J.P."/>
            <person name="Mehta T."/>
            <person name="Montmayeur A."/>
            <person name="Murphy C."/>
            <person name="Neiman D."/>
            <person name="Pearson M."/>
            <person name="Priest M."/>
            <person name="Roberts A."/>
            <person name="Saif S."/>
            <person name="Shea T."/>
            <person name="Shenoy N."/>
            <person name="Sisk P."/>
            <person name="Stolte C."/>
            <person name="Sykes S."/>
            <person name="Yandava C."/>
            <person name="Wortman J."/>
            <person name="Nusbaum C."/>
            <person name="Birren B."/>
        </authorList>
    </citation>
    <scope>NUCLEOTIDE SEQUENCE</scope>
    <source>
        <strain evidence="1">ATCC 64411</strain>
    </source>
</reference>
<sequence length="56" mass="6263">MVQLQTEHSRVASVLGEQVQQVLQAPGAKMAWPVMVAWTHAAKTRRLKRATSDLNH</sequence>
<dbReference type="Proteomes" id="UP000011715">
    <property type="component" value="Unassembled WGS sequence"/>
</dbReference>
<dbReference type="EMBL" id="GL876972">
    <property type="protein sequence ID" value="KLU89106.1"/>
    <property type="molecule type" value="Genomic_DNA"/>
</dbReference>
<dbReference type="EnsemblFungi" id="MAPG_08082T0">
    <property type="protein sequence ID" value="MAPG_08082T0"/>
    <property type="gene ID" value="MAPG_08082"/>
</dbReference>
<reference evidence="3" key="2">
    <citation type="submission" date="2010-05" db="EMBL/GenBank/DDBJ databases">
        <title>The genome sequence of Magnaporthe poae strain ATCC 64411.</title>
        <authorList>
            <person name="Ma L.-J."/>
            <person name="Dead R."/>
            <person name="Young S."/>
            <person name="Zeng Q."/>
            <person name="Koehrsen M."/>
            <person name="Alvarado L."/>
            <person name="Berlin A."/>
            <person name="Chapman S.B."/>
            <person name="Chen Z."/>
            <person name="Freedman E."/>
            <person name="Gellesch M."/>
            <person name="Goldberg J."/>
            <person name="Griggs A."/>
            <person name="Gujja S."/>
            <person name="Heilman E.R."/>
            <person name="Heiman D."/>
            <person name="Hepburn T."/>
            <person name="Howarth C."/>
            <person name="Jen D."/>
            <person name="Larson L."/>
            <person name="Mehta T."/>
            <person name="Neiman D."/>
            <person name="Pearson M."/>
            <person name="Roberts A."/>
            <person name="Saif S."/>
            <person name="Shea T."/>
            <person name="Shenoy N."/>
            <person name="Sisk P."/>
            <person name="Stolte C."/>
            <person name="Sykes S."/>
            <person name="Walk T."/>
            <person name="White J."/>
            <person name="Yandava C."/>
            <person name="Haas B."/>
            <person name="Nusbaum C."/>
            <person name="Birren B."/>
        </authorList>
    </citation>
    <scope>NUCLEOTIDE SEQUENCE [LARGE SCALE GENOMIC DNA]</scope>
    <source>
        <strain evidence="3">ATCC 64411 / 73-15</strain>
    </source>
</reference>
<dbReference type="AlphaFoldDB" id="A0A0C4E6E8"/>
<evidence type="ECO:0000313" key="2">
    <source>
        <dbReference type="EnsemblFungi" id="MAPG_08082T0"/>
    </source>
</evidence>
<evidence type="ECO:0000313" key="1">
    <source>
        <dbReference type="EMBL" id="KLU89106.1"/>
    </source>
</evidence>
<dbReference type="VEuPathDB" id="FungiDB:MAPG_08082"/>
<keyword evidence="3" id="KW-1185">Reference proteome</keyword>
<name>A0A0C4E6E8_MAGP6</name>
<accession>A0A0C4E6E8</accession>
<proteinExistence type="predicted"/>
<reference evidence="2" key="4">
    <citation type="journal article" date="2015" name="G3 (Bethesda)">
        <title>Genome sequences of three phytopathogenic species of the Magnaporthaceae family of fungi.</title>
        <authorList>
            <person name="Okagaki L.H."/>
            <person name="Nunes C.C."/>
            <person name="Sailsbery J."/>
            <person name="Clay B."/>
            <person name="Brown D."/>
            <person name="John T."/>
            <person name="Oh Y."/>
            <person name="Young N."/>
            <person name="Fitzgerald M."/>
            <person name="Haas B.J."/>
            <person name="Zeng Q."/>
            <person name="Young S."/>
            <person name="Adiconis X."/>
            <person name="Fan L."/>
            <person name="Levin J.Z."/>
            <person name="Mitchell T.K."/>
            <person name="Okubara P.A."/>
            <person name="Farman M.L."/>
            <person name="Kohn L.M."/>
            <person name="Birren B."/>
            <person name="Ma L.-J."/>
            <person name="Dean R.A."/>
        </authorList>
    </citation>
    <scope>NUCLEOTIDE SEQUENCE</scope>
    <source>
        <strain evidence="2">ATCC 64411 / 73-15</strain>
    </source>
</reference>
<evidence type="ECO:0000313" key="3">
    <source>
        <dbReference type="Proteomes" id="UP000011715"/>
    </source>
</evidence>
<organism evidence="2 3">
    <name type="scientific">Magnaporthiopsis poae (strain ATCC 64411 / 73-15)</name>
    <name type="common">Kentucky bluegrass fungus</name>
    <name type="synonym">Magnaporthe poae</name>
    <dbReference type="NCBI Taxonomy" id="644358"/>
    <lineage>
        <taxon>Eukaryota</taxon>
        <taxon>Fungi</taxon>
        <taxon>Dikarya</taxon>
        <taxon>Ascomycota</taxon>
        <taxon>Pezizomycotina</taxon>
        <taxon>Sordariomycetes</taxon>
        <taxon>Sordariomycetidae</taxon>
        <taxon>Magnaporthales</taxon>
        <taxon>Magnaporthaceae</taxon>
        <taxon>Magnaporthiopsis</taxon>
    </lineage>
</organism>
<reference evidence="1" key="1">
    <citation type="submission" date="2010-05" db="EMBL/GenBank/DDBJ databases">
        <title>The Genome Sequence of Magnaporthe poae strain ATCC 64411.</title>
        <authorList>
            <consortium name="The Broad Institute Genome Sequencing Platform"/>
            <consortium name="Broad Institute Genome Sequencing Center for Infectious Disease"/>
            <person name="Ma L.-J."/>
            <person name="Dead R."/>
            <person name="Young S."/>
            <person name="Zeng Q."/>
            <person name="Koehrsen M."/>
            <person name="Alvarado L."/>
            <person name="Berlin A."/>
            <person name="Chapman S.B."/>
            <person name="Chen Z."/>
            <person name="Freedman E."/>
            <person name="Gellesch M."/>
            <person name="Goldberg J."/>
            <person name="Griggs A."/>
            <person name="Gujja S."/>
            <person name="Heilman E.R."/>
            <person name="Heiman D."/>
            <person name="Hepburn T."/>
            <person name="Howarth C."/>
            <person name="Jen D."/>
            <person name="Larson L."/>
            <person name="Mehta T."/>
            <person name="Neiman D."/>
            <person name="Pearson M."/>
            <person name="Roberts A."/>
            <person name="Saif S."/>
            <person name="Shea T."/>
            <person name="Shenoy N."/>
            <person name="Sisk P."/>
            <person name="Stolte C."/>
            <person name="Sykes S."/>
            <person name="Walk T."/>
            <person name="White J."/>
            <person name="Yandava C."/>
            <person name="Haas B."/>
            <person name="Nusbaum C."/>
            <person name="Birren B."/>
        </authorList>
    </citation>
    <scope>NUCLEOTIDE SEQUENCE</scope>
    <source>
        <strain evidence="1">ATCC 64411</strain>
    </source>
</reference>
<reference evidence="2" key="5">
    <citation type="submission" date="2015-06" db="UniProtKB">
        <authorList>
            <consortium name="EnsemblFungi"/>
        </authorList>
    </citation>
    <scope>IDENTIFICATION</scope>
    <source>
        <strain evidence="2">ATCC 64411</strain>
    </source>
</reference>